<reference evidence="10 11" key="1">
    <citation type="submission" date="2012-08" db="EMBL/GenBank/DDBJ databases">
        <title>Whole genome shotgun sequence of Austwickia chelonae NBRC 105200.</title>
        <authorList>
            <person name="Yoshida I."/>
            <person name="Hosoyama A."/>
            <person name="Tsuchikane K."/>
            <person name="Katsumata H."/>
            <person name="Ando Y."/>
            <person name="Ohji S."/>
            <person name="Hamada M."/>
            <person name="Tamura T."/>
            <person name="Yamazoe A."/>
            <person name="Yamazaki S."/>
            <person name="Fujita N."/>
        </authorList>
    </citation>
    <scope>NUCLEOTIDE SEQUENCE [LARGE SCALE GENOMIC DNA]</scope>
    <source>
        <strain evidence="10 11">NBRC 105200</strain>
    </source>
</reference>
<organism evidence="10 11">
    <name type="scientific">Austwickia chelonae NBRC 105200</name>
    <dbReference type="NCBI Taxonomy" id="1184607"/>
    <lineage>
        <taxon>Bacteria</taxon>
        <taxon>Bacillati</taxon>
        <taxon>Actinomycetota</taxon>
        <taxon>Actinomycetes</taxon>
        <taxon>Micrococcales</taxon>
        <taxon>Dermatophilaceae</taxon>
        <taxon>Austwickia</taxon>
    </lineage>
</organism>
<evidence type="ECO:0000259" key="8">
    <source>
        <dbReference type="PROSITE" id="PS50893"/>
    </source>
</evidence>
<protein>
    <submittedName>
        <fullName evidence="10">Putative ABC transporter ATP-binding/permease protein</fullName>
    </submittedName>
</protein>
<dbReference type="GO" id="GO:0005524">
    <property type="term" value="F:ATP binding"/>
    <property type="evidence" value="ECO:0007669"/>
    <property type="project" value="UniProtKB-KW"/>
</dbReference>
<dbReference type="InterPro" id="IPR036640">
    <property type="entry name" value="ABC1_TM_sf"/>
</dbReference>
<dbReference type="PROSITE" id="PS50929">
    <property type="entry name" value="ABC_TM1F"/>
    <property type="match status" value="1"/>
</dbReference>
<keyword evidence="3" id="KW-0547">Nucleotide-binding</keyword>
<gene>
    <name evidence="10" type="ORF">AUCHE_23_00030</name>
</gene>
<dbReference type="GO" id="GO:0034040">
    <property type="term" value="F:ATPase-coupled lipid transmembrane transporter activity"/>
    <property type="evidence" value="ECO:0007669"/>
    <property type="project" value="TreeGrafter"/>
</dbReference>
<keyword evidence="11" id="KW-1185">Reference proteome</keyword>
<dbReference type="eggNOG" id="COG1132">
    <property type="taxonomic scope" value="Bacteria"/>
</dbReference>
<keyword evidence="4 10" id="KW-0067">ATP-binding</keyword>
<dbReference type="STRING" id="100225.SAMN05421595_3115"/>
<dbReference type="GO" id="GO:0140359">
    <property type="term" value="F:ABC-type transporter activity"/>
    <property type="evidence" value="ECO:0007669"/>
    <property type="project" value="InterPro"/>
</dbReference>
<evidence type="ECO:0000256" key="1">
    <source>
        <dbReference type="ARBA" id="ARBA00004651"/>
    </source>
</evidence>
<comment type="subcellular location">
    <subcellularLocation>
        <location evidence="1">Cell membrane</location>
        <topology evidence="1">Multi-pass membrane protein</topology>
    </subcellularLocation>
</comment>
<sequence length="614" mass="66648">MRDLLRLLRSAQQLRPYYLGIAFTSVLTAATALVVPFLVKAATDVVVAQAGSSPGSTEEAVRRIVWIALALLAVDITHSLITNVGGYLGDVMSSRLRAIMSQRYFDHLLSLPQSYFDDEMTGTIINRLNRSITETSHFLQVFANSFCPMLLTVVAVVGISGYYAWPLALLLLILFPVFMWLTTLTSSRWQKLEGEKNAVVDEAGGRFAEVVGQIKVVRSFRQENRELTRFERAFAATVGLTRTQSRYWHVMDASRHGAVNLIFFGIYAVIFVRTVQGAFTLGVMVLLIQLVNMARQPVMMMSYLVDTGQRALAGTRSYFEVMDLPPDRAELPAFGPASPPVLTTTAPVSAAAPGTPAAPAISFEGVCFGYGDEADVLRDITFSVRAGERVALVGESGGGKSTLVSLLLGFYRPQAGRILVGDDEVASSAPQVIRDQVGVVFQDPSLFSGSIRENIAYGRPGATEEEVLAAARRAHAHVFVESFRDGYDTVIGERGLKLSGGQKQRIAVARAIMKDAPVLVLDEATSSLDGRSERLVQAGLDSLMTGRTTIIIAHRLATISSVDRIVTLRDGRVDEFGTPAELAASGGIYAELLALQAKSSKRDRKRLAAYDITG</sequence>
<evidence type="ECO:0000256" key="5">
    <source>
        <dbReference type="ARBA" id="ARBA00022989"/>
    </source>
</evidence>
<evidence type="ECO:0000256" key="6">
    <source>
        <dbReference type="ARBA" id="ARBA00023136"/>
    </source>
</evidence>
<keyword evidence="6 7" id="KW-0472">Membrane</keyword>
<evidence type="ECO:0000256" key="7">
    <source>
        <dbReference type="SAM" id="Phobius"/>
    </source>
</evidence>
<dbReference type="PROSITE" id="PS00211">
    <property type="entry name" value="ABC_TRANSPORTER_1"/>
    <property type="match status" value="1"/>
</dbReference>
<dbReference type="InterPro" id="IPR011527">
    <property type="entry name" value="ABC1_TM_dom"/>
</dbReference>
<feature type="transmembrane region" description="Helical" evidence="7">
    <location>
        <begin position="16"/>
        <end position="39"/>
    </location>
</feature>
<comment type="caution">
    <text evidence="10">The sequence shown here is derived from an EMBL/GenBank/DDBJ whole genome shotgun (WGS) entry which is preliminary data.</text>
</comment>
<dbReference type="InterPro" id="IPR039421">
    <property type="entry name" value="Type_1_exporter"/>
</dbReference>
<feature type="transmembrane region" description="Helical" evidence="7">
    <location>
        <begin position="64"/>
        <end position="88"/>
    </location>
</feature>
<keyword evidence="2 7" id="KW-0812">Transmembrane</keyword>
<dbReference type="InterPro" id="IPR027417">
    <property type="entry name" value="P-loop_NTPase"/>
</dbReference>
<dbReference type="Pfam" id="PF00005">
    <property type="entry name" value="ABC_tran"/>
    <property type="match status" value="1"/>
</dbReference>
<dbReference type="SUPFAM" id="SSF52540">
    <property type="entry name" value="P-loop containing nucleoside triphosphate hydrolases"/>
    <property type="match status" value="1"/>
</dbReference>
<feature type="transmembrane region" description="Helical" evidence="7">
    <location>
        <begin position="278"/>
        <end position="294"/>
    </location>
</feature>
<feature type="domain" description="ABC transmembrane type-1" evidence="9">
    <location>
        <begin position="19"/>
        <end position="310"/>
    </location>
</feature>
<feature type="transmembrane region" description="Helical" evidence="7">
    <location>
        <begin position="137"/>
        <end position="157"/>
    </location>
</feature>
<dbReference type="EMBL" id="BAGZ01000023">
    <property type="protein sequence ID" value="GAB79343.1"/>
    <property type="molecule type" value="Genomic_DNA"/>
</dbReference>
<dbReference type="AlphaFoldDB" id="K6VAR6"/>
<evidence type="ECO:0000256" key="4">
    <source>
        <dbReference type="ARBA" id="ARBA00022840"/>
    </source>
</evidence>
<dbReference type="SMART" id="SM00382">
    <property type="entry name" value="AAA"/>
    <property type="match status" value="1"/>
</dbReference>
<dbReference type="Gene3D" id="1.20.1560.10">
    <property type="entry name" value="ABC transporter type 1, transmembrane domain"/>
    <property type="match status" value="1"/>
</dbReference>
<dbReference type="Gene3D" id="3.40.50.300">
    <property type="entry name" value="P-loop containing nucleotide triphosphate hydrolases"/>
    <property type="match status" value="1"/>
</dbReference>
<accession>K6VAR6</accession>
<dbReference type="Pfam" id="PF00664">
    <property type="entry name" value="ABC_membrane"/>
    <property type="match status" value="1"/>
</dbReference>
<dbReference type="GO" id="GO:0005886">
    <property type="term" value="C:plasma membrane"/>
    <property type="evidence" value="ECO:0007669"/>
    <property type="project" value="UniProtKB-SubCell"/>
</dbReference>
<evidence type="ECO:0000259" key="9">
    <source>
        <dbReference type="PROSITE" id="PS50929"/>
    </source>
</evidence>
<dbReference type="InterPro" id="IPR003439">
    <property type="entry name" value="ABC_transporter-like_ATP-bd"/>
</dbReference>
<dbReference type="SUPFAM" id="SSF90123">
    <property type="entry name" value="ABC transporter transmembrane region"/>
    <property type="match status" value="1"/>
</dbReference>
<dbReference type="CDD" id="cd07346">
    <property type="entry name" value="ABC_6TM_exporters"/>
    <property type="match status" value="1"/>
</dbReference>
<keyword evidence="5 7" id="KW-1133">Transmembrane helix</keyword>
<evidence type="ECO:0000313" key="11">
    <source>
        <dbReference type="Proteomes" id="UP000008495"/>
    </source>
</evidence>
<dbReference type="RefSeq" id="WP_006504101.1">
    <property type="nucleotide sequence ID" value="NZ_BAGZ01000023.1"/>
</dbReference>
<dbReference type="OrthoDB" id="9806127at2"/>
<dbReference type="PANTHER" id="PTHR24221">
    <property type="entry name" value="ATP-BINDING CASSETTE SUB-FAMILY B"/>
    <property type="match status" value="1"/>
</dbReference>
<evidence type="ECO:0000256" key="2">
    <source>
        <dbReference type="ARBA" id="ARBA00022692"/>
    </source>
</evidence>
<dbReference type="InterPro" id="IPR003593">
    <property type="entry name" value="AAA+_ATPase"/>
</dbReference>
<feature type="transmembrane region" description="Helical" evidence="7">
    <location>
        <begin position="163"/>
        <end position="181"/>
    </location>
</feature>
<proteinExistence type="predicted"/>
<dbReference type="InterPro" id="IPR017871">
    <property type="entry name" value="ABC_transporter-like_CS"/>
</dbReference>
<dbReference type="Proteomes" id="UP000008495">
    <property type="component" value="Unassembled WGS sequence"/>
</dbReference>
<dbReference type="PANTHER" id="PTHR24221:SF654">
    <property type="entry name" value="ATP-BINDING CASSETTE SUB-FAMILY B MEMBER 6"/>
    <property type="match status" value="1"/>
</dbReference>
<dbReference type="FunFam" id="3.40.50.300:FF:000218">
    <property type="entry name" value="Multidrug ABC transporter ATP-binding protein"/>
    <property type="match status" value="1"/>
</dbReference>
<dbReference type="PROSITE" id="PS50893">
    <property type="entry name" value="ABC_TRANSPORTER_2"/>
    <property type="match status" value="1"/>
</dbReference>
<feature type="domain" description="ABC transporter" evidence="8">
    <location>
        <begin position="361"/>
        <end position="595"/>
    </location>
</feature>
<dbReference type="GO" id="GO:0016887">
    <property type="term" value="F:ATP hydrolysis activity"/>
    <property type="evidence" value="ECO:0007669"/>
    <property type="project" value="InterPro"/>
</dbReference>
<evidence type="ECO:0000313" key="10">
    <source>
        <dbReference type="EMBL" id="GAB79343.1"/>
    </source>
</evidence>
<name>K6VAR6_9MICO</name>
<evidence type="ECO:0000256" key="3">
    <source>
        <dbReference type="ARBA" id="ARBA00022741"/>
    </source>
</evidence>